<name>A0A4U1IYP1_9BACT</name>
<feature type="DNA-binding region" description="H-T-H motif" evidence="4">
    <location>
        <begin position="42"/>
        <end position="61"/>
    </location>
</feature>
<dbReference type="InterPro" id="IPR001647">
    <property type="entry name" value="HTH_TetR"/>
</dbReference>
<dbReference type="PANTHER" id="PTHR30055:SF234">
    <property type="entry name" value="HTH-TYPE TRANSCRIPTIONAL REGULATOR BETI"/>
    <property type="match status" value="1"/>
</dbReference>
<dbReference type="Gene3D" id="1.10.357.10">
    <property type="entry name" value="Tetracycline Repressor, domain 2"/>
    <property type="match status" value="1"/>
</dbReference>
<proteinExistence type="predicted"/>
<evidence type="ECO:0000313" key="7">
    <source>
        <dbReference type="Proteomes" id="UP000309215"/>
    </source>
</evidence>
<dbReference type="EMBL" id="SSMQ01000059">
    <property type="protein sequence ID" value="TKC99212.1"/>
    <property type="molecule type" value="Genomic_DNA"/>
</dbReference>
<dbReference type="GO" id="GO:0003700">
    <property type="term" value="F:DNA-binding transcription factor activity"/>
    <property type="evidence" value="ECO:0007669"/>
    <property type="project" value="TreeGrafter"/>
</dbReference>
<comment type="caution">
    <text evidence="6">The sequence shown here is derived from an EMBL/GenBank/DDBJ whole genome shotgun (WGS) entry which is preliminary data.</text>
</comment>
<evidence type="ECO:0000256" key="1">
    <source>
        <dbReference type="ARBA" id="ARBA00023015"/>
    </source>
</evidence>
<evidence type="ECO:0000259" key="5">
    <source>
        <dbReference type="PROSITE" id="PS50977"/>
    </source>
</evidence>
<dbReference type="PROSITE" id="PS50977">
    <property type="entry name" value="HTH_TETR_2"/>
    <property type="match status" value="1"/>
</dbReference>
<reference evidence="6 7" key="1">
    <citation type="submission" date="2019-04" db="EMBL/GenBank/DDBJ databases">
        <authorList>
            <person name="Li Y."/>
            <person name="Wang J."/>
        </authorList>
    </citation>
    <scope>NUCLEOTIDE SEQUENCE [LARGE SCALE GENOMIC DNA]</scope>
    <source>
        <strain evidence="6 7">DSM 14668</strain>
    </source>
</reference>
<keyword evidence="7" id="KW-1185">Reference proteome</keyword>
<dbReference type="RefSeq" id="WP_136934137.1">
    <property type="nucleotide sequence ID" value="NZ_SSMQ01000059.1"/>
</dbReference>
<gene>
    <name evidence="6" type="ORF">E8A74_38710</name>
</gene>
<evidence type="ECO:0000256" key="4">
    <source>
        <dbReference type="PROSITE-ProRule" id="PRU00335"/>
    </source>
</evidence>
<dbReference type="InterPro" id="IPR050109">
    <property type="entry name" value="HTH-type_TetR-like_transc_reg"/>
</dbReference>
<dbReference type="Pfam" id="PF17918">
    <property type="entry name" value="TetR_C_15"/>
    <property type="match status" value="1"/>
</dbReference>
<organism evidence="6 7">
    <name type="scientific">Polyangium fumosum</name>
    <dbReference type="NCBI Taxonomy" id="889272"/>
    <lineage>
        <taxon>Bacteria</taxon>
        <taxon>Pseudomonadati</taxon>
        <taxon>Myxococcota</taxon>
        <taxon>Polyangia</taxon>
        <taxon>Polyangiales</taxon>
        <taxon>Polyangiaceae</taxon>
        <taxon>Polyangium</taxon>
    </lineage>
</organism>
<dbReference type="InterPro" id="IPR041669">
    <property type="entry name" value="TetR_C_15"/>
</dbReference>
<evidence type="ECO:0000256" key="3">
    <source>
        <dbReference type="ARBA" id="ARBA00023163"/>
    </source>
</evidence>
<dbReference type="Pfam" id="PF00440">
    <property type="entry name" value="TetR_N"/>
    <property type="match status" value="1"/>
</dbReference>
<keyword evidence="1" id="KW-0805">Transcription regulation</keyword>
<dbReference type="SUPFAM" id="SSF46689">
    <property type="entry name" value="Homeodomain-like"/>
    <property type="match status" value="1"/>
</dbReference>
<dbReference type="OrthoDB" id="9793734at2"/>
<evidence type="ECO:0000256" key="2">
    <source>
        <dbReference type="ARBA" id="ARBA00023125"/>
    </source>
</evidence>
<keyword evidence="3" id="KW-0804">Transcription</keyword>
<evidence type="ECO:0000313" key="6">
    <source>
        <dbReference type="EMBL" id="TKC99212.1"/>
    </source>
</evidence>
<sequence>MPNRSTVSPRKVPQQRRSQALVHAVIEAAVRILKHGREDALTTRRVAEIAGASVGSLYQYFPNRDAIIRALIDSHVRAMLARLDDQMRDAFCASCPEEAVRRFAAGLVAAHTADLDRWQVIALQVLRIGDLDPSDEAWQLLIERARELVHRVAPDLPAAEASRAAKRLVLLVRALLVDALTQRPDELRDLRLTTDITDLILGYLGRLRERHMAPG</sequence>
<protein>
    <submittedName>
        <fullName evidence="6">TetR/AcrR family transcriptional regulator</fullName>
    </submittedName>
</protein>
<feature type="domain" description="HTH tetR-type" evidence="5">
    <location>
        <begin position="19"/>
        <end position="79"/>
    </location>
</feature>
<accession>A0A4U1IYP1</accession>
<dbReference type="Proteomes" id="UP000309215">
    <property type="component" value="Unassembled WGS sequence"/>
</dbReference>
<keyword evidence="2 4" id="KW-0238">DNA-binding</keyword>
<dbReference type="AlphaFoldDB" id="A0A4U1IYP1"/>
<dbReference type="InterPro" id="IPR009057">
    <property type="entry name" value="Homeodomain-like_sf"/>
</dbReference>
<dbReference type="PANTHER" id="PTHR30055">
    <property type="entry name" value="HTH-TYPE TRANSCRIPTIONAL REGULATOR RUTR"/>
    <property type="match status" value="1"/>
</dbReference>
<dbReference type="GO" id="GO:0000976">
    <property type="term" value="F:transcription cis-regulatory region binding"/>
    <property type="evidence" value="ECO:0007669"/>
    <property type="project" value="TreeGrafter"/>
</dbReference>